<feature type="active site" evidence="1">
    <location>
        <position position="114"/>
    </location>
</feature>
<evidence type="ECO:0000256" key="1">
    <source>
        <dbReference type="HAMAP-Rule" id="MF_01917"/>
    </source>
</evidence>
<dbReference type="InterPro" id="IPR025202">
    <property type="entry name" value="PLD-like_dom"/>
</dbReference>
<evidence type="ECO:0000259" key="2">
    <source>
        <dbReference type="PROSITE" id="PS50035"/>
    </source>
</evidence>
<dbReference type="CDD" id="cd09110">
    <property type="entry name" value="PLDc_CLS_1"/>
    <property type="match status" value="1"/>
</dbReference>
<dbReference type="GO" id="GO:0032049">
    <property type="term" value="P:cardiolipin biosynthetic process"/>
    <property type="evidence" value="ECO:0007669"/>
    <property type="project" value="InterPro"/>
</dbReference>
<feature type="active site" evidence="1">
    <location>
        <position position="112"/>
    </location>
</feature>
<dbReference type="InterPro" id="IPR030872">
    <property type="entry name" value="Cardiolipin_synth_ClsB"/>
</dbReference>
<keyword evidence="1" id="KW-0443">Lipid metabolism</keyword>
<proteinExistence type="inferred from homology"/>
<protein>
    <recommendedName>
        <fullName evidence="1">Cardiolipin synthase B</fullName>
        <shortName evidence="1">CL synthase</shortName>
        <ecNumber evidence="1">2.7.8.-</ecNumber>
    </recommendedName>
</protein>
<name>A0A3E1RFK3_9BURK</name>
<dbReference type="InterPro" id="IPR001736">
    <property type="entry name" value="PLipase_D/transphosphatidylase"/>
</dbReference>
<dbReference type="AlphaFoldDB" id="A0A3E1RFK3"/>
<dbReference type="EMBL" id="QFZK01000002">
    <property type="protein sequence ID" value="RFO98053.1"/>
    <property type="molecule type" value="Genomic_DNA"/>
</dbReference>
<dbReference type="OrthoDB" id="9762009at2"/>
<dbReference type="CDD" id="cd09159">
    <property type="entry name" value="PLDc_ybhO_like_2"/>
    <property type="match status" value="1"/>
</dbReference>
<keyword evidence="1" id="KW-0444">Lipid biosynthesis</keyword>
<feature type="active site" evidence="1">
    <location>
        <position position="318"/>
    </location>
</feature>
<dbReference type="Proteomes" id="UP000260665">
    <property type="component" value="Unassembled WGS sequence"/>
</dbReference>
<evidence type="ECO:0000313" key="3">
    <source>
        <dbReference type="EMBL" id="RFO98053.1"/>
    </source>
</evidence>
<keyword evidence="1" id="KW-0594">Phospholipid biosynthesis</keyword>
<feature type="active site" evidence="1">
    <location>
        <position position="316"/>
    </location>
</feature>
<dbReference type="PANTHER" id="PTHR21248">
    <property type="entry name" value="CARDIOLIPIN SYNTHASE"/>
    <property type="match status" value="1"/>
</dbReference>
<dbReference type="GO" id="GO:0005886">
    <property type="term" value="C:plasma membrane"/>
    <property type="evidence" value="ECO:0007669"/>
    <property type="project" value="UniProtKB-SubCell"/>
</dbReference>
<keyword evidence="1" id="KW-1208">Phospholipid metabolism</keyword>
<dbReference type="Pfam" id="PF13091">
    <property type="entry name" value="PLDc_2"/>
    <property type="match status" value="2"/>
</dbReference>
<feature type="domain" description="PLD phosphodiesterase" evidence="2">
    <location>
        <begin position="311"/>
        <end position="338"/>
    </location>
</feature>
<dbReference type="GO" id="GO:0008808">
    <property type="term" value="F:cardiolipin synthase activity"/>
    <property type="evidence" value="ECO:0007669"/>
    <property type="project" value="InterPro"/>
</dbReference>
<keyword evidence="1" id="KW-0472">Membrane</keyword>
<dbReference type="PROSITE" id="PS50035">
    <property type="entry name" value="PLD"/>
    <property type="match status" value="2"/>
</dbReference>
<keyword evidence="4" id="KW-1185">Reference proteome</keyword>
<dbReference type="SUPFAM" id="SSF56024">
    <property type="entry name" value="Phospholipase D/nuclease"/>
    <property type="match status" value="2"/>
</dbReference>
<comment type="similarity">
    <text evidence="1">Belongs to the phospholipase D family. Cardiolipin synthase subfamily. ClsB sub-subfamily.</text>
</comment>
<dbReference type="RefSeq" id="WP_117174620.1">
    <property type="nucleotide sequence ID" value="NZ_QFZK01000002.1"/>
</dbReference>
<comment type="catalytic activity">
    <reaction evidence="1">
        <text>2 a 1,2-diacyl-sn-glycero-3-phospho-(1'-sn-glycerol) = a cardiolipin + glycerol</text>
        <dbReference type="Rhea" id="RHEA:31451"/>
        <dbReference type="ChEBI" id="CHEBI:17754"/>
        <dbReference type="ChEBI" id="CHEBI:62237"/>
        <dbReference type="ChEBI" id="CHEBI:64716"/>
    </reaction>
</comment>
<accession>A0A3E1RFK3</accession>
<dbReference type="Gene3D" id="3.30.870.10">
    <property type="entry name" value="Endonuclease Chain A"/>
    <property type="match status" value="2"/>
</dbReference>
<dbReference type="EC" id="2.7.8.-" evidence="1"/>
<dbReference type="SMART" id="SM00155">
    <property type="entry name" value="PLDc"/>
    <property type="match status" value="2"/>
</dbReference>
<comment type="subcellular location">
    <subcellularLocation>
        <location evidence="1">Cell membrane</location>
        <topology evidence="1">Peripheral membrane protein</topology>
    </subcellularLocation>
</comment>
<comment type="caution">
    <text evidence="3">The sequence shown here is derived from an EMBL/GenBank/DDBJ whole genome shotgun (WGS) entry which is preliminary data.</text>
</comment>
<feature type="domain" description="PLD phosphodiesterase" evidence="2">
    <location>
        <begin position="107"/>
        <end position="134"/>
    </location>
</feature>
<feature type="active site" evidence="1">
    <location>
        <position position="119"/>
    </location>
</feature>
<dbReference type="NCBIfam" id="NF008427">
    <property type="entry name" value="PRK11263.1"/>
    <property type="match status" value="1"/>
</dbReference>
<organism evidence="3 4">
    <name type="scientific">Rhodoferax lacus</name>
    <dbReference type="NCBI Taxonomy" id="2184758"/>
    <lineage>
        <taxon>Bacteria</taxon>
        <taxon>Pseudomonadati</taxon>
        <taxon>Pseudomonadota</taxon>
        <taxon>Betaproteobacteria</taxon>
        <taxon>Burkholderiales</taxon>
        <taxon>Comamonadaceae</taxon>
        <taxon>Rhodoferax</taxon>
    </lineage>
</organism>
<comment type="function">
    <text evidence="1">Catalyzes the phosphatidyl group transfer from one phosphatidylglycerol molecule to another to form cardiolipin (CL) (diphosphatidylglycerol) and glycerol.</text>
</comment>
<keyword evidence="1" id="KW-1003">Cell membrane</keyword>
<sequence length="407" mass="45779">MPNMRAGHSVQLLTTGQAFFPALVEAVDAALHEVRLETYIFHEDAVGESVIAALERAALRGVEVYLVVDGIGTPELPRHWQERLRASGVQWQQFLPLGSLGLLIPGRWRRLHRKLCVVDRAQAFCGGINVMDDFFELNHGVQETARFDFAVQVQGPLVGDIHQAMEQFWQRLLATRQLEHGRFQGARRALEHLTVLPRTTAEPLGNGTGLPERPVPGMRAALLLRDNLRNRTGIERAYRSAIARARHEVLISNAYFLPGAKLRRALVHAVQRGVRVRLLLQGRYEFFMQFHAAKPFYDALLEAGVEIHEYQAGFLHAKVAVIDGKWATVGSSNLDPLSLLLAREANVVVDDVAFAQTLLEPLNAAIAQHSVQLDRARFAHRPLWQRLQGRLAYSLMRLTLFLTGRDY</sequence>
<reference evidence="3 4" key="1">
    <citation type="submission" date="2018-05" db="EMBL/GenBank/DDBJ databases">
        <title>Rhodoferax soyangensis sp.nov., isolated from an oligotrophic freshwater lake.</title>
        <authorList>
            <person name="Park M."/>
        </authorList>
    </citation>
    <scope>NUCLEOTIDE SEQUENCE [LARGE SCALE GENOMIC DNA]</scope>
    <source>
        <strain evidence="3 4">IMCC26218</strain>
    </source>
</reference>
<dbReference type="PANTHER" id="PTHR21248:SF22">
    <property type="entry name" value="PHOSPHOLIPASE D"/>
    <property type="match status" value="1"/>
</dbReference>
<feature type="active site" evidence="1">
    <location>
        <position position="323"/>
    </location>
</feature>
<keyword evidence="1" id="KW-0808">Transferase</keyword>
<evidence type="ECO:0000313" key="4">
    <source>
        <dbReference type="Proteomes" id="UP000260665"/>
    </source>
</evidence>
<dbReference type="HAMAP" id="MF_01917">
    <property type="entry name" value="Cardiolipin_synth_ClsB"/>
    <property type="match status" value="1"/>
</dbReference>
<gene>
    <name evidence="1" type="primary">clsB</name>
    <name evidence="3" type="ORF">DIC66_04840</name>
</gene>